<dbReference type="SMART" id="SM00932">
    <property type="entry name" value="Nfu_N"/>
    <property type="match status" value="1"/>
</dbReference>
<dbReference type="Pfam" id="PF08712">
    <property type="entry name" value="Nfu_N"/>
    <property type="match status" value="1"/>
</dbReference>
<dbReference type="AlphaFoldDB" id="A0AAF0J7Q3"/>
<dbReference type="Proteomes" id="UP001219933">
    <property type="component" value="Chromosome 4"/>
</dbReference>
<dbReference type="Gene3D" id="3.30.1370.70">
    <property type="entry name" value="Scaffold protein Nfu/NifU, N-terminal domain"/>
    <property type="match status" value="1"/>
</dbReference>
<dbReference type="EMBL" id="CP119880">
    <property type="protein sequence ID" value="WFD35924.1"/>
    <property type="molecule type" value="Genomic_DNA"/>
</dbReference>
<evidence type="ECO:0000259" key="2">
    <source>
        <dbReference type="SMART" id="SM00932"/>
    </source>
</evidence>
<dbReference type="InterPro" id="IPR001075">
    <property type="entry name" value="NIF_FeS_clus_asmbl_NifU_C"/>
</dbReference>
<dbReference type="FunFam" id="3.30.300.130:FF:000001">
    <property type="entry name" value="NFU1 iron-sulfur cluster scaffold"/>
    <property type="match status" value="1"/>
</dbReference>
<dbReference type="InterPro" id="IPR036498">
    <property type="entry name" value="Nfu/NifU_N_sf"/>
</dbReference>
<dbReference type="Gene3D" id="3.30.300.130">
    <property type="entry name" value="Fe-S cluster assembly (FSCA)"/>
    <property type="match status" value="1"/>
</dbReference>
<reference evidence="3" key="1">
    <citation type="submission" date="2023-03" db="EMBL/GenBank/DDBJ databases">
        <title>Mating type loci evolution in Malassezia.</title>
        <authorList>
            <person name="Coelho M.A."/>
        </authorList>
    </citation>
    <scope>NUCLEOTIDE SEQUENCE</scope>
    <source>
        <strain evidence="3">CBS 11721</strain>
    </source>
</reference>
<name>A0AAF0J7Q3_9BASI</name>
<protein>
    <recommendedName>
        <fullName evidence="2">Scaffold protein Nfu/NifU N-terminal domain-containing protein</fullName>
    </recommendedName>
</protein>
<sequence>MLRNTAARFATVALRPITRAAVPAARSYMRAASARPSVRLVPALGGPVVAARRTMFIQTEATPNADSIKFLPGRRVMESGSAEFLDTRSSMTSPLAKKLFVLDGVVGVFYGPDFVTVSKDSATEWSTLKPEVYSTLMEFFSSGEALFPDPATAQGGDTTILDTDSEVVAMIKELLDTRVRPAIQEDGGDLEYVGFNEDTDGIVYVRLKGSCRGCDSSTVTLKNGIERMLMHYVPEVKAVEQVLGPEEQVALDEFARLEERLARQREEETARGFSP</sequence>
<keyword evidence="4" id="KW-1185">Reference proteome</keyword>
<dbReference type="GO" id="GO:0051536">
    <property type="term" value="F:iron-sulfur cluster binding"/>
    <property type="evidence" value="ECO:0007669"/>
    <property type="project" value="InterPro"/>
</dbReference>
<feature type="domain" description="Scaffold protein Nfu/NifU N-terminal" evidence="2">
    <location>
        <begin position="57"/>
        <end position="143"/>
    </location>
</feature>
<evidence type="ECO:0000313" key="3">
    <source>
        <dbReference type="EMBL" id="WFD35924.1"/>
    </source>
</evidence>
<dbReference type="InterPro" id="IPR034904">
    <property type="entry name" value="FSCA_dom_sf"/>
</dbReference>
<evidence type="ECO:0000256" key="1">
    <source>
        <dbReference type="ARBA" id="ARBA00006420"/>
    </source>
</evidence>
<dbReference type="InterPro" id="IPR014824">
    <property type="entry name" value="Nfu/NifU_N"/>
</dbReference>
<dbReference type="Pfam" id="PF01106">
    <property type="entry name" value="NifU"/>
    <property type="match status" value="1"/>
</dbReference>
<dbReference type="GO" id="GO:0005506">
    <property type="term" value="F:iron ion binding"/>
    <property type="evidence" value="ECO:0007669"/>
    <property type="project" value="InterPro"/>
</dbReference>
<dbReference type="GO" id="GO:0005739">
    <property type="term" value="C:mitochondrion"/>
    <property type="evidence" value="ECO:0007669"/>
    <property type="project" value="TreeGrafter"/>
</dbReference>
<comment type="similarity">
    <text evidence="1">Belongs to the NifU family.</text>
</comment>
<dbReference type="GO" id="GO:0016226">
    <property type="term" value="P:iron-sulfur cluster assembly"/>
    <property type="evidence" value="ECO:0007669"/>
    <property type="project" value="InterPro"/>
</dbReference>
<dbReference type="FunFam" id="3.30.1370.70:FF:000001">
    <property type="entry name" value="NifU-like protein 4, mitochondrial"/>
    <property type="match status" value="1"/>
</dbReference>
<evidence type="ECO:0000313" key="4">
    <source>
        <dbReference type="Proteomes" id="UP001219933"/>
    </source>
</evidence>
<organism evidence="3 4">
    <name type="scientific">Malassezia cuniculi</name>
    <dbReference type="NCBI Taxonomy" id="948313"/>
    <lineage>
        <taxon>Eukaryota</taxon>
        <taxon>Fungi</taxon>
        <taxon>Dikarya</taxon>
        <taxon>Basidiomycota</taxon>
        <taxon>Ustilaginomycotina</taxon>
        <taxon>Malasseziomycetes</taxon>
        <taxon>Malasseziales</taxon>
        <taxon>Malasseziaceae</taxon>
        <taxon>Malassezia</taxon>
    </lineage>
</organism>
<proteinExistence type="inferred from homology"/>
<gene>
    <name evidence="3" type="ORF">MCUN1_002795</name>
</gene>
<dbReference type="SUPFAM" id="SSF117916">
    <property type="entry name" value="Fe-S cluster assembly (FSCA) domain-like"/>
    <property type="match status" value="1"/>
</dbReference>
<accession>A0AAF0J7Q3</accession>
<dbReference type="PANTHER" id="PTHR11178">
    <property type="entry name" value="IRON-SULFUR CLUSTER SCAFFOLD PROTEIN NFU-RELATED"/>
    <property type="match status" value="1"/>
</dbReference>
<dbReference type="PANTHER" id="PTHR11178:SF1">
    <property type="entry name" value="NFU1 IRON-SULFUR CLUSTER SCAFFOLD HOMOLOG, MITOCHONDRIAL"/>
    <property type="match status" value="1"/>
</dbReference>
<dbReference type="SUPFAM" id="SSF110836">
    <property type="entry name" value="Hypothetical protein SAV1430"/>
    <property type="match status" value="1"/>
</dbReference>